<gene>
    <name evidence="1" type="ORF">Nepgr_003916</name>
</gene>
<name>A0AAD3S0L5_NEPGR</name>
<keyword evidence="2" id="KW-1185">Reference proteome</keyword>
<dbReference type="EMBL" id="BSYO01000003">
    <property type="protein sequence ID" value="GMH02077.1"/>
    <property type="molecule type" value="Genomic_DNA"/>
</dbReference>
<sequence length="144" mass="16306">MEISVLVWPHCSVLVWFSSPISDMFYEVLDLLLVLRKRLGPGCPLCDHVQIIMLVPFLMLLKTVMLLWHADEVISCHLWGLSAFTRKHLVLMLGRPSWLCGANTALRACFCLDSKQDAAFGYLLVLLNYLWSGLCDVASSRHLS</sequence>
<dbReference type="AlphaFoldDB" id="A0AAD3S0L5"/>
<evidence type="ECO:0000313" key="2">
    <source>
        <dbReference type="Proteomes" id="UP001279734"/>
    </source>
</evidence>
<proteinExistence type="predicted"/>
<evidence type="ECO:0000313" key="1">
    <source>
        <dbReference type="EMBL" id="GMH02077.1"/>
    </source>
</evidence>
<organism evidence="1 2">
    <name type="scientific">Nepenthes gracilis</name>
    <name type="common">Slender pitcher plant</name>
    <dbReference type="NCBI Taxonomy" id="150966"/>
    <lineage>
        <taxon>Eukaryota</taxon>
        <taxon>Viridiplantae</taxon>
        <taxon>Streptophyta</taxon>
        <taxon>Embryophyta</taxon>
        <taxon>Tracheophyta</taxon>
        <taxon>Spermatophyta</taxon>
        <taxon>Magnoliopsida</taxon>
        <taxon>eudicotyledons</taxon>
        <taxon>Gunneridae</taxon>
        <taxon>Pentapetalae</taxon>
        <taxon>Caryophyllales</taxon>
        <taxon>Nepenthaceae</taxon>
        <taxon>Nepenthes</taxon>
    </lineage>
</organism>
<accession>A0AAD3S0L5</accession>
<protein>
    <submittedName>
        <fullName evidence="1">Uncharacterized protein</fullName>
    </submittedName>
</protein>
<reference evidence="1" key="1">
    <citation type="submission" date="2023-05" db="EMBL/GenBank/DDBJ databases">
        <title>Nepenthes gracilis genome sequencing.</title>
        <authorList>
            <person name="Fukushima K."/>
        </authorList>
    </citation>
    <scope>NUCLEOTIDE SEQUENCE</scope>
    <source>
        <strain evidence="1">SING2019-196</strain>
    </source>
</reference>
<dbReference type="Proteomes" id="UP001279734">
    <property type="component" value="Unassembled WGS sequence"/>
</dbReference>
<comment type="caution">
    <text evidence="1">The sequence shown here is derived from an EMBL/GenBank/DDBJ whole genome shotgun (WGS) entry which is preliminary data.</text>
</comment>